<sequence>MSSEQITVHLIGDSTVAEKEASARPETGWGTPFADRFDESVTVANHARNGRSTRTFLEEGRWEPVVRDLTETHYVFVQFGHNDEVPSKEQYTTEAEFTANLEKFVEETRECGASPVLLTPIARRDFDESGIPKDTHQTYSGLTREVARDLDVPLIDADERSRSLLSELGSAESKSLYLHLSPGEHPNYPDGVTDDTHFSEYGARRMAELVLDGLGELNLELASRVVPADR</sequence>
<evidence type="ECO:0000256" key="1">
    <source>
        <dbReference type="ARBA" id="ARBA00008668"/>
    </source>
</evidence>
<name>A0A8J8KI02_9EURY</name>
<gene>
    <name evidence="5" type="ORF">HT576_21760</name>
</gene>
<protein>
    <submittedName>
        <fullName evidence="5">Rhamnogalacturonan acetylesterase</fullName>
    </submittedName>
</protein>
<dbReference type="OrthoDB" id="287267at2157"/>
<evidence type="ECO:0000313" key="5">
    <source>
        <dbReference type="EMBL" id="NUB93612.1"/>
    </source>
</evidence>
<comment type="caution">
    <text evidence="5">The sequence shown here is derived from an EMBL/GenBank/DDBJ whole genome shotgun (WGS) entry which is preliminary data.</text>
</comment>
<dbReference type="Gene3D" id="3.40.50.1110">
    <property type="entry name" value="SGNH hydrolase"/>
    <property type="match status" value="1"/>
</dbReference>
<dbReference type="EMBL" id="JABURA010000002">
    <property type="protein sequence ID" value="NUB93612.1"/>
    <property type="molecule type" value="Genomic_DNA"/>
</dbReference>
<proteinExistence type="inferred from homology"/>
<evidence type="ECO:0000256" key="2">
    <source>
        <dbReference type="ARBA" id="ARBA00022801"/>
    </source>
</evidence>
<accession>A0A8J8KI02</accession>
<comment type="similarity">
    <text evidence="1">Belongs to the 'GDSL' lipolytic enzyme family.</text>
</comment>
<dbReference type="SUPFAM" id="SSF52266">
    <property type="entry name" value="SGNH hydrolase"/>
    <property type="match status" value="1"/>
</dbReference>
<dbReference type="AlphaFoldDB" id="A0A8J8KI02"/>
<dbReference type="Proteomes" id="UP000728647">
    <property type="component" value="Unassembled WGS sequence"/>
</dbReference>
<dbReference type="InterPro" id="IPR036514">
    <property type="entry name" value="SGNH_hydro_sf"/>
</dbReference>
<evidence type="ECO:0000313" key="6">
    <source>
        <dbReference type="Proteomes" id="UP000728647"/>
    </source>
</evidence>
<organism evidence="5 6">
    <name type="scientific">Haloterrigena gelatinilytica</name>
    <dbReference type="NCBI Taxonomy" id="2741724"/>
    <lineage>
        <taxon>Archaea</taxon>
        <taxon>Methanobacteriati</taxon>
        <taxon>Methanobacteriota</taxon>
        <taxon>Stenosarchaea group</taxon>
        <taxon>Halobacteria</taxon>
        <taxon>Halobacteriales</taxon>
        <taxon>Natrialbaceae</taxon>
        <taxon>Haloterrigena</taxon>
    </lineage>
</organism>
<dbReference type="Pfam" id="PF13472">
    <property type="entry name" value="Lipase_GDSL_2"/>
    <property type="match status" value="1"/>
</dbReference>
<dbReference type="PANTHER" id="PTHR43695:SF1">
    <property type="entry name" value="RHAMNOGALACTURONAN ACETYLESTERASE"/>
    <property type="match status" value="1"/>
</dbReference>
<dbReference type="GO" id="GO:0016787">
    <property type="term" value="F:hydrolase activity"/>
    <property type="evidence" value="ECO:0007669"/>
    <property type="project" value="UniProtKB-KW"/>
</dbReference>
<dbReference type="InterPro" id="IPR037459">
    <property type="entry name" value="RhgT-like"/>
</dbReference>
<dbReference type="PANTHER" id="PTHR43695">
    <property type="entry name" value="PUTATIVE (AFU_ORTHOLOGUE AFUA_2G17250)-RELATED"/>
    <property type="match status" value="1"/>
</dbReference>
<evidence type="ECO:0000259" key="4">
    <source>
        <dbReference type="Pfam" id="PF13472"/>
    </source>
</evidence>
<dbReference type="InterPro" id="IPR013830">
    <property type="entry name" value="SGNH_hydro"/>
</dbReference>
<evidence type="ECO:0000256" key="3">
    <source>
        <dbReference type="SAM" id="MobiDB-lite"/>
    </source>
</evidence>
<keyword evidence="2" id="KW-0378">Hydrolase</keyword>
<dbReference type="RefSeq" id="WP_174703257.1">
    <property type="nucleotide sequence ID" value="NZ_JABURA010000002.1"/>
</dbReference>
<feature type="region of interest" description="Disordered" evidence="3">
    <location>
        <begin position="1"/>
        <end position="31"/>
    </location>
</feature>
<reference evidence="5" key="1">
    <citation type="submission" date="2020-06" db="EMBL/GenBank/DDBJ databases">
        <title>Haloterrigena sp. nov., an extremely halophilic archaeon isolated from a saline sediment.</title>
        <authorList>
            <person name="Liu B.-B."/>
        </authorList>
    </citation>
    <scope>NUCLEOTIDE SEQUENCE</scope>
    <source>
        <strain evidence="5">SYSU A121-1</strain>
    </source>
</reference>
<dbReference type="CDD" id="cd01821">
    <property type="entry name" value="Rhamnogalacturan_acetylesterase_like"/>
    <property type="match status" value="1"/>
</dbReference>
<feature type="domain" description="SGNH hydrolase-type esterase" evidence="4">
    <location>
        <begin position="10"/>
        <end position="204"/>
    </location>
</feature>